<evidence type="ECO:0000259" key="1">
    <source>
        <dbReference type="Pfam" id="PF14240"/>
    </source>
</evidence>
<sequence>MASMTRSARLFAATLCLTLVAAPMPAAWAHDDVQQQSRSAQISKPSAPISGAACKKAGTKSGVFTCKKVKGKLVWVGATVTPVVDPLCSAATYTKQVSNLKCSNDSVTFSANGLPGTAFTTMVGITATNQQYPRPHNYQFTFPRTPMAASPTVPEAGPIGVAVNGVPLFSPWTQNVLLEHTLDSGELDTCGGHAGRGDDYHYHIAPTCLINSLGEKVIEDTKSPIGIANDGNPIRALGWFRASNSVEGQLDSCRGMRDASGKYFYNVLTSSKWDILNCFTNKVVNTSRDSWTSRKDSSGNVITGAKVAMTITSMTNVEASGTTCSVMQGTLRNQQVIQSDQSVKTISSPVGIFYCDPACYGEFFEPTAKFPGGSAYYELVTTRCPSGFNPASLPLLTGYSGASLGKRQP</sequence>
<organism evidence="2">
    <name type="scientific">freshwater metagenome</name>
    <dbReference type="NCBI Taxonomy" id="449393"/>
    <lineage>
        <taxon>unclassified sequences</taxon>
        <taxon>metagenomes</taxon>
        <taxon>ecological metagenomes</taxon>
    </lineage>
</organism>
<feature type="domain" description="YHYH" evidence="1">
    <location>
        <begin position="139"/>
        <end position="236"/>
    </location>
</feature>
<accession>A0A6J7J4H7</accession>
<protein>
    <submittedName>
        <fullName evidence="2">Unannotated protein</fullName>
    </submittedName>
</protein>
<name>A0A6J7J4H7_9ZZZZ</name>
<dbReference type="Pfam" id="PF14240">
    <property type="entry name" value="YHYH"/>
    <property type="match status" value="1"/>
</dbReference>
<gene>
    <name evidence="2" type="ORF">UFOPK3720_01073</name>
</gene>
<dbReference type="EMBL" id="CAFBNB010000202">
    <property type="protein sequence ID" value="CAB4937547.1"/>
    <property type="molecule type" value="Genomic_DNA"/>
</dbReference>
<dbReference type="InterPro" id="IPR025924">
    <property type="entry name" value="YHYH_dom"/>
</dbReference>
<proteinExistence type="predicted"/>
<reference evidence="2" key="1">
    <citation type="submission" date="2020-05" db="EMBL/GenBank/DDBJ databases">
        <authorList>
            <person name="Chiriac C."/>
            <person name="Salcher M."/>
            <person name="Ghai R."/>
            <person name="Kavagutti S V."/>
        </authorList>
    </citation>
    <scope>NUCLEOTIDE SEQUENCE</scope>
</reference>
<evidence type="ECO:0000313" key="2">
    <source>
        <dbReference type="EMBL" id="CAB4937547.1"/>
    </source>
</evidence>
<dbReference type="AlphaFoldDB" id="A0A6J7J4H7"/>